<name>A0AAW7M984_9MICO</name>
<feature type="transmembrane region" description="Helical" evidence="2">
    <location>
        <begin position="129"/>
        <end position="149"/>
    </location>
</feature>
<keyword evidence="2" id="KW-1133">Transmembrane helix</keyword>
<protein>
    <submittedName>
        <fullName evidence="3">Uncharacterized protein</fullName>
    </submittedName>
</protein>
<organism evidence="3 4">
    <name type="scientific">Demequina lignilytica</name>
    <dbReference type="NCBI Taxonomy" id="3051663"/>
    <lineage>
        <taxon>Bacteria</taxon>
        <taxon>Bacillati</taxon>
        <taxon>Actinomycetota</taxon>
        <taxon>Actinomycetes</taxon>
        <taxon>Micrococcales</taxon>
        <taxon>Demequinaceae</taxon>
        <taxon>Demequina</taxon>
    </lineage>
</organism>
<dbReference type="Proteomes" id="UP001172737">
    <property type="component" value="Unassembled WGS sequence"/>
</dbReference>
<evidence type="ECO:0000256" key="1">
    <source>
        <dbReference type="SAM" id="MobiDB-lite"/>
    </source>
</evidence>
<feature type="transmembrane region" description="Helical" evidence="2">
    <location>
        <begin position="6"/>
        <end position="24"/>
    </location>
</feature>
<sequence>MPPAGLLAIIALGMVLAYVIPQRIKERSDYALVRTEDRFSAEMRVVKTAAERVERPADRPSSDSGEVPLLVTGAARASIAKLGADQMSRPSGPIDRAATAAQRQLVAMRKDRAAVVAERKARARRRARVALGVTALTLTAWVLVALGAAHVAVGAGATALLAGVMVQGARAASAQRRADARIAMVAREVSAAATATQALRKVTRERAAGRDAQPSDVETQAIRVVTSADLKPLSVPAPAAVQAPAASSAPAAEESAAWSPREMPAPSYTLKPEVRQAQARPLADEDIAAASYRPAEAPAASATDEPAATTTTSLEQILARRTSRSA</sequence>
<feature type="compositionally biased region" description="Low complexity" evidence="1">
    <location>
        <begin position="241"/>
        <end position="260"/>
    </location>
</feature>
<feature type="compositionally biased region" description="Low complexity" evidence="1">
    <location>
        <begin position="288"/>
        <end position="313"/>
    </location>
</feature>
<keyword evidence="2" id="KW-0472">Membrane</keyword>
<dbReference type="AlphaFoldDB" id="A0AAW7M984"/>
<gene>
    <name evidence="3" type="ORF">QQX10_07940</name>
</gene>
<dbReference type="RefSeq" id="WP_301118787.1">
    <property type="nucleotide sequence ID" value="NZ_JAUHPX010000004.1"/>
</dbReference>
<keyword evidence="2" id="KW-0812">Transmembrane</keyword>
<dbReference type="EMBL" id="JAUHPX010000004">
    <property type="protein sequence ID" value="MDN4488096.1"/>
    <property type="molecule type" value="Genomic_DNA"/>
</dbReference>
<feature type="region of interest" description="Disordered" evidence="1">
    <location>
        <begin position="241"/>
        <end position="326"/>
    </location>
</feature>
<proteinExistence type="predicted"/>
<evidence type="ECO:0000313" key="4">
    <source>
        <dbReference type="Proteomes" id="UP001172737"/>
    </source>
</evidence>
<evidence type="ECO:0000313" key="3">
    <source>
        <dbReference type="EMBL" id="MDN4488096.1"/>
    </source>
</evidence>
<accession>A0AAW7M984</accession>
<evidence type="ECO:0000256" key="2">
    <source>
        <dbReference type="SAM" id="Phobius"/>
    </source>
</evidence>
<feature type="transmembrane region" description="Helical" evidence="2">
    <location>
        <begin position="155"/>
        <end position="172"/>
    </location>
</feature>
<comment type="caution">
    <text evidence="3">The sequence shown here is derived from an EMBL/GenBank/DDBJ whole genome shotgun (WGS) entry which is preliminary data.</text>
</comment>
<reference evidence="3" key="1">
    <citation type="submission" date="2023-06" db="EMBL/GenBank/DDBJ databases">
        <title>Sysu t00039.</title>
        <authorList>
            <person name="Gao L."/>
            <person name="Fang B.-Z."/>
            <person name="Li W.-J."/>
        </authorList>
    </citation>
    <scope>NUCLEOTIDE SEQUENCE</scope>
    <source>
        <strain evidence="3">SYSU T00039</strain>
    </source>
</reference>
<keyword evidence="4" id="KW-1185">Reference proteome</keyword>